<comment type="similarity">
    <text evidence="1">Belongs to the membrane fusion protein (MFP) (TC 8.A.1) family.</text>
</comment>
<keyword evidence="5" id="KW-1185">Reference proteome</keyword>
<dbReference type="EMBL" id="JAVDWE010000003">
    <property type="protein sequence ID" value="MDR7093790.1"/>
    <property type="molecule type" value="Genomic_DNA"/>
</dbReference>
<evidence type="ECO:0000259" key="3">
    <source>
        <dbReference type="Pfam" id="PF25973"/>
    </source>
</evidence>
<dbReference type="InterPro" id="IPR006143">
    <property type="entry name" value="RND_pump_MFP"/>
</dbReference>
<dbReference type="Gene3D" id="2.40.30.170">
    <property type="match status" value="1"/>
</dbReference>
<dbReference type="Proteomes" id="UP001265550">
    <property type="component" value="Unassembled WGS sequence"/>
</dbReference>
<comment type="caution">
    <text evidence="4">The sequence shown here is derived from an EMBL/GenBank/DDBJ whole genome shotgun (WGS) entry which is preliminary data.</text>
</comment>
<evidence type="ECO:0000256" key="1">
    <source>
        <dbReference type="ARBA" id="ARBA00009477"/>
    </source>
</evidence>
<organism evidence="4 5">
    <name type="scientific">Hydrogenophaga laconesensis</name>
    <dbReference type="NCBI Taxonomy" id="1805971"/>
    <lineage>
        <taxon>Bacteria</taxon>
        <taxon>Pseudomonadati</taxon>
        <taxon>Pseudomonadota</taxon>
        <taxon>Betaproteobacteria</taxon>
        <taxon>Burkholderiales</taxon>
        <taxon>Comamonadaceae</taxon>
        <taxon>Hydrogenophaga</taxon>
    </lineage>
</organism>
<dbReference type="Gene3D" id="1.10.287.470">
    <property type="entry name" value="Helix hairpin bin"/>
    <property type="match status" value="1"/>
</dbReference>
<sequence>MTDAHRSRTAWIKWLLLAALVLAIGLGVVRALDKRKTQNETARAAAEALKTAPVYSLSAGDVITVKTMELTQTVNLSGSVQALQTAAIKARTAGEIQGLSKREGDPVKAGEVVARIDSTEADARVRQAARQAESAQSQVAIARRTLDNNQALVRQGFISATALETATASLAGAEATHQAALAALDIAKKALADTTLRSPLTGQISARLVQNGERVGVDARVFDVVDLSAFEMEAAITPADAGSVQVGQHATLRVEGLAEPVKATVSRINPSVQAGSRSVLVYLRIPAAQGMRQGLFAQGQIATGTANAPAVPVSAVRNDKPQPYVQVVRDGKITHAVLEGGATGLKGTEPMREVKGLPAGTQVLSAQAGAIREGTSVRLSTN</sequence>
<dbReference type="RefSeq" id="WP_204732341.1">
    <property type="nucleotide sequence ID" value="NZ_JAVDWE010000003.1"/>
</dbReference>
<dbReference type="Gene3D" id="2.40.50.100">
    <property type="match status" value="1"/>
</dbReference>
<gene>
    <name evidence="4" type="ORF">J2X09_001522</name>
</gene>
<reference evidence="4 5" key="1">
    <citation type="submission" date="2023-07" db="EMBL/GenBank/DDBJ databases">
        <title>Sorghum-associated microbial communities from plants grown in Nebraska, USA.</title>
        <authorList>
            <person name="Schachtman D."/>
        </authorList>
    </citation>
    <scope>NUCLEOTIDE SEQUENCE [LARGE SCALE GENOMIC DNA]</scope>
    <source>
        <strain evidence="4 5">BE240</strain>
    </source>
</reference>
<feature type="domain" description="CusB-like beta-barrel" evidence="2">
    <location>
        <begin position="233"/>
        <end position="303"/>
    </location>
</feature>
<dbReference type="Pfam" id="PF25973">
    <property type="entry name" value="BSH_CzcB"/>
    <property type="match status" value="1"/>
</dbReference>
<evidence type="ECO:0000313" key="4">
    <source>
        <dbReference type="EMBL" id="MDR7093790.1"/>
    </source>
</evidence>
<dbReference type="NCBIfam" id="TIGR01730">
    <property type="entry name" value="RND_mfp"/>
    <property type="match status" value="1"/>
</dbReference>
<feature type="domain" description="CzcB-like barrel-sandwich hybrid" evidence="3">
    <location>
        <begin position="84"/>
        <end position="226"/>
    </location>
</feature>
<accession>A0ABU1V8J8</accession>
<dbReference type="PANTHER" id="PTHR30469">
    <property type="entry name" value="MULTIDRUG RESISTANCE PROTEIN MDTA"/>
    <property type="match status" value="1"/>
</dbReference>
<dbReference type="InterPro" id="IPR058792">
    <property type="entry name" value="Beta-barrel_RND_2"/>
</dbReference>
<proteinExistence type="inferred from homology"/>
<dbReference type="Gene3D" id="2.40.420.20">
    <property type="match status" value="1"/>
</dbReference>
<dbReference type="Pfam" id="PF25954">
    <property type="entry name" value="Beta-barrel_RND_2"/>
    <property type="match status" value="1"/>
</dbReference>
<dbReference type="SUPFAM" id="SSF111369">
    <property type="entry name" value="HlyD-like secretion proteins"/>
    <property type="match status" value="1"/>
</dbReference>
<protein>
    <submittedName>
        <fullName evidence="4">RND family efflux transporter MFP subunit</fullName>
    </submittedName>
</protein>
<evidence type="ECO:0000259" key="2">
    <source>
        <dbReference type="Pfam" id="PF25954"/>
    </source>
</evidence>
<name>A0ABU1V8J8_9BURK</name>
<evidence type="ECO:0000313" key="5">
    <source>
        <dbReference type="Proteomes" id="UP001265550"/>
    </source>
</evidence>
<dbReference type="InterPro" id="IPR058647">
    <property type="entry name" value="BSH_CzcB-like"/>
</dbReference>